<dbReference type="EMBL" id="JARBHB010000006">
    <property type="protein sequence ID" value="KAJ8880736.1"/>
    <property type="molecule type" value="Genomic_DNA"/>
</dbReference>
<organism evidence="2 3">
    <name type="scientific">Dryococelus australis</name>
    <dbReference type="NCBI Taxonomy" id="614101"/>
    <lineage>
        <taxon>Eukaryota</taxon>
        <taxon>Metazoa</taxon>
        <taxon>Ecdysozoa</taxon>
        <taxon>Arthropoda</taxon>
        <taxon>Hexapoda</taxon>
        <taxon>Insecta</taxon>
        <taxon>Pterygota</taxon>
        <taxon>Neoptera</taxon>
        <taxon>Polyneoptera</taxon>
        <taxon>Phasmatodea</taxon>
        <taxon>Verophasmatodea</taxon>
        <taxon>Anareolatae</taxon>
        <taxon>Phasmatidae</taxon>
        <taxon>Eurycanthinae</taxon>
        <taxon>Dryococelus</taxon>
    </lineage>
</organism>
<sequence length="211" mass="24149">MKFIRFDLKDQRSARLCLKFGITSLKIVPSVMFPEPTLQLTQLFPTKPRYKFTQYMANEPDKFGIKFWLAADDDNRPPNQSLSEHVVMKLMAPYLGKGRNVTTDNFFTSVSLAEKLKMQSTSLEGTVNRARREIPQSVKTRKAPLYDTVVTKNNETNLTVYQGKKNKNVLVLSTLIPNISIGNGQKHLPETESMQPSMESMYLTKWPENIL</sequence>
<gene>
    <name evidence="2" type="ORF">PR048_017206</name>
</gene>
<feature type="domain" description="PiggyBac transposable element-derived protein" evidence="1">
    <location>
        <begin position="42"/>
        <end position="191"/>
    </location>
</feature>
<dbReference type="InterPro" id="IPR029526">
    <property type="entry name" value="PGBD"/>
</dbReference>
<accession>A0ABQ9H901</accession>
<dbReference type="PANTHER" id="PTHR46599">
    <property type="entry name" value="PIGGYBAC TRANSPOSABLE ELEMENT-DERIVED PROTEIN 4"/>
    <property type="match status" value="1"/>
</dbReference>
<keyword evidence="3" id="KW-1185">Reference proteome</keyword>
<evidence type="ECO:0000313" key="2">
    <source>
        <dbReference type="EMBL" id="KAJ8880736.1"/>
    </source>
</evidence>
<dbReference type="Proteomes" id="UP001159363">
    <property type="component" value="Chromosome 5"/>
</dbReference>
<dbReference type="Pfam" id="PF13843">
    <property type="entry name" value="DDE_Tnp_1_7"/>
    <property type="match status" value="1"/>
</dbReference>
<name>A0ABQ9H901_9NEOP</name>
<reference evidence="2 3" key="1">
    <citation type="submission" date="2023-02" db="EMBL/GenBank/DDBJ databases">
        <title>LHISI_Scaffold_Assembly.</title>
        <authorList>
            <person name="Stuart O.P."/>
            <person name="Cleave R."/>
            <person name="Magrath M.J.L."/>
            <person name="Mikheyev A.S."/>
        </authorList>
    </citation>
    <scope>NUCLEOTIDE SEQUENCE [LARGE SCALE GENOMIC DNA]</scope>
    <source>
        <strain evidence="2">Daus_M_001</strain>
        <tissue evidence="2">Leg muscle</tissue>
    </source>
</reference>
<dbReference type="PANTHER" id="PTHR46599:SF6">
    <property type="entry name" value="DUAL SPECIFICITY PHOSPHATASE 26"/>
    <property type="match status" value="1"/>
</dbReference>
<proteinExistence type="predicted"/>
<evidence type="ECO:0000313" key="3">
    <source>
        <dbReference type="Proteomes" id="UP001159363"/>
    </source>
</evidence>
<protein>
    <recommendedName>
        <fullName evidence="1">PiggyBac transposable element-derived protein domain-containing protein</fullName>
    </recommendedName>
</protein>
<evidence type="ECO:0000259" key="1">
    <source>
        <dbReference type="Pfam" id="PF13843"/>
    </source>
</evidence>
<comment type="caution">
    <text evidence="2">The sequence shown here is derived from an EMBL/GenBank/DDBJ whole genome shotgun (WGS) entry which is preliminary data.</text>
</comment>